<proteinExistence type="predicted"/>
<reference evidence="2" key="3">
    <citation type="submission" date="2025-08" db="UniProtKB">
        <authorList>
            <consortium name="Ensembl"/>
        </authorList>
    </citation>
    <scope>IDENTIFICATION</scope>
    <source>
        <strain evidence="2">C57BL/6J</strain>
    </source>
</reference>
<dbReference type="Pfam" id="PF14984">
    <property type="entry name" value="CD24"/>
    <property type="match status" value="1"/>
</dbReference>
<dbReference type="Proteomes" id="UP000000589">
    <property type="component" value="Chromosome 10"/>
</dbReference>
<evidence type="ECO:0000256" key="1">
    <source>
        <dbReference type="SAM" id="MobiDB-lite"/>
    </source>
</evidence>
<accession>A0A1L1SQ70</accession>
<dbReference type="PANTHER" id="PTHR16676:SF0">
    <property type="entry name" value="SIGNAL TRANSDUCER CD24"/>
    <property type="match status" value="1"/>
</dbReference>
<keyword evidence="4" id="KW-1185">Reference proteome</keyword>
<dbReference type="CTD" id="12484"/>
<reference evidence="2 4" key="1">
    <citation type="journal article" date="2009" name="PLoS Biol.">
        <title>Lineage-specific biology revealed by a finished genome assembly of the mouse.</title>
        <authorList>
            <consortium name="Mouse Genome Sequencing Consortium"/>
            <person name="Church D.M."/>
            <person name="Goodstadt L."/>
            <person name="Hillier L.W."/>
            <person name="Zody M.C."/>
            <person name="Goldstein S."/>
            <person name="She X."/>
            <person name="Bult C.J."/>
            <person name="Agarwala R."/>
            <person name="Cherry J.L."/>
            <person name="DiCuccio M."/>
            <person name="Hlavina W."/>
            <person name="Kapustin Y."/>
            <person name="Meric P."/>
            <person name="Maglott D."/>
            <person name="Birtle Z."/>
            <person name="Marques A.C."/>
            <person name="Graves T."/>
            <person name="Zhou S."/>
            <person name="Teague B."/>
            <person name="Potamousis K."/>
            <person name="Churas C."/>
            <person name="Place M."/>
            <person name="Herschleb J."/>
            <person name="Runnheim R."/>
            <person name="Forrest D."/>
            <person name="Amos-Landgraf J."/>
            <person name="Schwartz D.C."/>
            <person name="Cheng Z."/>
            <person name="Lindblad-Toh K."/>
            <person name="Eichler E.E."/>
            <person name="Ponting C.P."/>
        </authorList>
    </citation>
    <scope>NUCLEOTIDE SEQUENCE [LARGE SCALE GENOMIC DNA]</scope>
    <source>
        <strain evidence="2 4">C57BL/6J</strain>
    </source>
</reference>
<dbReference type="InterPro" id="IPR028029">
    <property type="entry name" value="CD24"/>
</dbReference>
<gene>
    <name evidence="2 3" type="primary">Cd24a</name>
</gene>
<evidence type="ECO:0000313" key="2">
    <source>
        <dbReference type="Ensembl" id="ENSMUSP00000148921.2"/>
    </source>
</evidence>
<dbReference type="GO" id="GO:0007155">
    <property type="term" value="P:cell adhesion"/>
    <property type="evidence" value="ECO:0007669"/>
    <property type="project" value="InterPro"/>
</dbReference>
<dbReference type="Bgee" id="ENSMUSG00000047139">
    <property type="expression patterns" value="Expressed in fetal liver hematopoietic progenitor cell and 299 other cell types or tissues"/>
</dbReference>
<evidence type="ECO:0000313" key="3">
    <source>
        <dbReference type="MGI" id="MGI:88323"/>
    </source>
</evidence>
<dbReference type="OrthoDB" id="9633891at2759"/>
<protein>
    <submittedName>
        <fullName evidence="2">CD24a antigen</fullName>
    </submittedName>
</protein>
<dbReference type="ExpressionAtlas" id="A0A1L1SQ70">
    <property type="expression patterns" value="baseline and differential"/>
</dbReference>
<dbReference type="RefSeq" id="NP_001415309.1">
    <property type="nucleotide sequence ID" value="NM_001428380.1"/>
</dbReference>
<dbReference type="GeneID" id="12484"/>
<reference evidence="2" key="4">
    <citation type="submission" date="2025-09" db="UniProtKB">
        <authorList>
            <consortium name="Ensembl"/>
        </authorList>
    </citation>
    <scope>IDENTIFICATION</scope>
    <source>
        <strain evidence="2">C57BL/6J</strain>
    </source>
</reference>
<name>A0A1L1SQ70_MOUSE</name>
<dbReference type="Ensembl" id="ENSMUST00000214476.2">
    <property type="protein sequence ID" value="ENSMUSP00000148921.2"/>
    <property type="gene ID" value="ENSMUSG00000047139.10"/>
</dbReference>
<evidence type="ECO:0000313" key="4">
    <source>
        <dbReference type="Proteomes" id="UP000000589"/>
    </source>
</evidence>
<dbReference type="GeneTree" id="ENSGT00390000018829"/>
<organism evidence="2 4">
    <name type="scientific">Mus musculus</name>
    <name type="common">Mouse</name>
    <dbReference type="NCBI Taxonomy" id="10090"/>
    <lineage>
        <taxon>Eukaryota</taxon>
        <taxon>Metazoa</taxon>
        <taxon>Chordata</taxon>
        <taxon>Craniata</taxon>
        <taxon>Vertebrata</taxon>
        <taxon>Euteleostomi</taxon>
        <taxon>Mammalia</taxon>
        <taxon>Eutheria</taxon>
        <taxon>Euarchontoglires</taxon>
        <taxon>Glires</taxon>
        <taxon>Rodentia</taxon>
        <taxon>Myomorpha</taxon>
        <taxon>Muroidea</taxon>
        <taxon>Muridae</taxon>
        <taxon>Murinae</taxon>
        <taxon>Mus</taxon>
        <taxon>Mus</taxon>
    </lineage>
</organism>
<dbReference type="AGR" id="MGI:88323"/>
<dbReference type="MGI" id="MGI:88323">
    <property type="gene designation" value="Cd24a"/>
</dbReference>
<reference evidence="2 4" key="2">
    <citation type="journal article" date="2011" name="PLoS Biol.">
        <title>Modernizing reference genome assemblies.</title>
        <authorList>
            <person name="Church D.M."/>
            <person name="Schneider V.A."/>
            <person name="Graves T."/>
            <person name="Auger K."/>
            <person name="Cunningham F."/>
            <person name="Bouk N."/>
            <person name="Chen H.C."/>
            <person name="Agarwala R."/>
            <person name="McLaren W.M."/>
            <person name="Ritchie G.R."/>
            <person name="Albracht D."/>
            <person name="Kremitzki M."/>
            <person name="Rock S."/>
            <person name="Kotkiewicz H."/>
            <person name="Kremitzki C."/>
            <person name="Wollam A."/>
            <person name="Trani L."/>
            <person name="Fulton L."/>
            <person name="Fulton R."/>
            <person name="Matthews L."/>
            <person name="Whitehead S."/>
            <person name="Chow W."/>
            <person name="Torrance J."/>
            <person name="Dunn M."/>
            <person name="Harden G."/>
            <person name="Threadgold G."/>
            <person name="Wood J."/>
            <person name="Collins J."/>
            <person name="Heath P."/>
            <person name="Griffiths G."/>
            <person name="Pelan S."/>
            <person name="Grafham D."/>
            <person name="Eichler E.E."/>
            <person name="Weinstock G."/>
            <person name="Mardis E.R."/>
            <person name="Wilson R.K."/>
            <person name="Howe K."/>
            <person name="Flicek P."/>
            <person name="Hubbard T."/>
        </authorList>
    </citation>
    <scope>NUCLEOTIDE SEQUENCE [LARGE SCALE GENOMIC DNA]</scope>
    <source>
        <strain evidence="2 4">C57BL/6J</strain>
    </source>
</reference>
<dbReference type="PANTHER" id="PTHR16676">
    <property type="entry name" value="SIGNAL TRANSDUCER CD24"/>
    <property type="match status" value="1"/>
</dbReference>
<sequence length="98" mass="10242">MSLGLFAPEKLGAPDFWSLEIQGPGSPGRAAQELEARFVFPFSGRIYCNQTSVAPFPGNQNISASPNPSNATTRGGGSSLQSTAGLLALSLSLLHLYC</sequence>
<dbReference type="VEuPathDB" id="HostDB:ENSMUSG00000047139"/>
<dbReference type="AlphaFoldDB" id="A0A1L1SQ70"/>
<feature type="compositionally biased region" description="Polar residues" evidence="1">
    <location>
        <begin position="58"/>
        <end position="73"/>
    </location>
</feature>
<feature type="region of interest" description="Disordered" evidence="1">
    <location>
        <begin position="58"/>
        <end position="79"/>
    </location>
</feature>